<evidence type="ECO:0000313" key="3">
    <source>
        <dbReference type="Proteomes" id="UP000292274"/>
    </source>
</evidence>
<evidence type="ECO:0008006" key="4">
    <source>
        <dbReference type="Google" id="ProtNLM"/>
    </source>
</evidence>
<proteinExistence type="predicted"/>
<dbReference type="EMBL" id="SJJR01000004">
    <property type="protein sequence ID" value="TCB98462.1"/>
    <property type="molecule type" value="Genomic_DNA"/>
</dbReference>
<accession>A0A4R0GP29</accession>
<dbReference type="RefSeq" id="WP_131303035.1">
    <property type="nucleotide sequence ID" value="NZ_SJJR01000004.1"/>
</dbReference>
<evidence type="ECO:0000256" key="1">
    <source>
        <dbReference type="SAM" id="SignalP"/>
    </source>
</evidence>
<feature type="chain" id="PRO_5020716363" description="Spore-associated protein A" evidence="1">
    <location>
        <begin position="37"/>
        <end position="165"/>
    </location>
</feature>
<comment type="caution">
    <text evidence="2">The sequence shown here is derived from an EMBL/GenBank/DDBJ whole genome shotgun (WGS) entry which is preliminary data.</text>
</comment>
<organism evidence="2 3">
    <name type="scientific">Micromonospora zingiberis</name>
    <dbReference type="NCBI Taxonomy" id="2053011"/>
    <lineage>
        <taxon>Bacteria</taxon>
        <taxon>Bacillati</taxon>
        <taxon>Actinomycetota</taxon>
        <taxon>Actinomycetes</taxon>
        <taxon>Micromonosporales</taxon>
        <taxon>Micromonosporaceae</taxon>
        <taxon>Micromonospora</taxon>
    </lineage>
</organism>
<dbReference type="InterPro" id="IPR006311">
    <property type="entry name" value="TAT_signal"/>
</dbReference>
<keyword evidence="3" id="KW-1185">Reference proteome</keyword>
<dbReference type="AlphaFoldDB" id="A0A4R0GP29"/>
<protein>
    <recommendedName>
        <fullName evidence="4">Spore-associated protein A</fullName>
    </recommendedName>
</protein>
<dbReference type="Proteomes" id="UP000292274">
    <property type="component" value="Unassembled WGS sequence"/>
</dbReference>
<name>A0A4R0GP29_9ACTN</name>
<reference evidence="2 3" key="1">
    <citation type="submission" date="2019-02" db="EMBL/GenBank/DDBJ databases">
        <title>Jishengella sp. nov., isolated from a root of Zingiber montanum.</title>
        <authorList>
            <person name="Kuncharoen N."/>
            <person name="Kudo T."/>
            <person name="Masahiro Y."/>
            <person name="Ohkuma M."/>
            <person name="Tanasupawat S."/>
        </authorList>
    </citation>
    <scope>NUCLEOTIDE SEQUENCE [LARGE SCALE GENOMIC DNA]</scope>
    <source>
        <strain evidence="2 3">PLAI 1-1</strain>
    </source>
</reference>
<dbReference type="OrthoDB" id="1099523at2"/>
<evidence type="ECO:0000313" key="2">
    <source>
        <dbReference type="EMBL" id="TCB98462.1"/>
    </source>
</evidence>
<keyword evidence="1" id="KW-0732">Signal</keyword>
<dbReference type="PROSITE" id="PS51318">
    <property type="entry name" value="TAT"/>
    <property type="match status" value="1"/>
</dbReference>
<sequence length="165" mass="16876">MNRVLSLTGRRLLATAGALAMAVAGMVTLSASPASAHSQAEAIAAACGSGYGIVSDGTRAVTTPSGTVYGYVHLAYNSSNGNNCVVTRKTSYHGTPTRTRAQIGVQQANGSIVTYDDAGDFSHYANVIRFASGRCVTYFGWIWSTPTGGNGTLASGGRTTLGNCG</sequence>
<feature type="signal peptide" evidence="1">
    <location>
        <begin position="1"/>
        <end position="36"/>
    </location>
</feature>
<gene>
    <name evidence="2" type="ORF">E0H26_08775</name>
</gene>